<dbReference type="RefSeq" id="WP_087443351.1">
    <property type="nucleotide sequence ID" value="NZ_CABMNB010000032.1"/>
</dbReference>
<dbReference type="Proteomes" id="UP000315377">
    <property type="component" value="Chromosome"/>
</dbReference>
<evidence type="ECO:0000256" key="1">
    <source>
        <dbReference type="ARBA" id="ARBA00010617"/>
    </source>
</evidence>
<dbReference type="InterPro" id="IPR017972">
    <property type="entry name" value="Cyt_P450_CS"/>
</dbReference>
<evidence type="ECO:0000313" key="11">
    <source>
        <dbReference type="Proteomes" id="UP001209276"/>
    </source>
</evidence>
<keyword evidence="11" id="KW-1185">Reference proteome</keyword>
<dbReference type="GO" id="GO:0020037">
    <property type="term" value="F:heme binding"/>
    <property type="evidence" value="ECO:0007669"/>
    <property type="project" value="InterPro"/>
</dbReference>
<dbReference type="FunFam" id="1.10.630.10:FF:000018">
    <property type="entry name" value="Cytochrome P450 monooxygenase"/>
    <property type="match status" value="1"/>
</dbReference>
<evidence type="ECO:0000256" key="7">
    <source>
        <dbReference type="RuleBase" id="RU000461"/>
    </source>
</evidence>
<proteinExistence type="inferred from homology"/>
<keyword evidence="3 7" id="KW-0479">Metal-binding</keyword>
<name>A0AAP9J3Y9_PANTH</name>
<dbReference type="Proteomes" id="UP001209276">
    <property type="component" value="Unassembled WGS sequence"/>
</dbReference>
<evidence type="ECO:0000256" key="4">
    <source>
        <dbReference type="ARBA" id="ARBA00023002"/>
    </source>
</evidence>
<dbReference type="PROSITE" id="PS00086">
    <property type="entry name" value="CYTOCHROME_P450"/>
    <property type="match status" value="1"/>
</dbReference>
<dbReference type="PRINTS" id="PR00359">
    <property type="entry name" value="BP450"/>
</dbReference>
<gene>
    <name evidence="9" type="ORF">FLT43_19830</name>
    <name evidence="8" type="ORF">M5W83_24525</name>
</gene>
<accession>A0AAP9J3Y9</accession>
<keyword evidence="4 7" id="KW-0560">Oxidoreductase</keyword>
<dbReference type="InterPro" id="IPR001128">
    <property type="entry name" value="Cyt_P450"/>
</dbReference>
<evidence type="ECO:0000313" key="10">
    <source>
        <dbReference type="Proteomes" id="UP000315377"/>
    </source>
</evidence>
<dbReference type="Gene3D" id="1.10.630.10">
    <property type="entry name" value="Cytochrome P450"/>
    <property type="match status" value="1"/>
</dbReference>
<keyword evidence="2 7" id="KW-0349">Heme</keyword>
<comment type="similarity">
    <text evidence="1 7">Belongs to the cytochrome P450 family.</text>
</comment>
<reference evidence="9 10" key="1">
    <citation type="submission" date="2019-07" db="EMBL/GenBank/DDBJ databases">
        <title>Paenibacillus thiaminolyticus NRRL B-4156.</title>
        <authorList>
            <person name="Hehnly C."/>
            <person name="Zhang L."/>
        </authorList>
    </citation>
    <scope>NUCLEOTIDE SEQUENCE [LARGE SCALE GENOMIC DNA]</scope>
    <source>
        <strain evidence="9 10">NRRL B-4156</strain>
    </source>
</reference>
<reference evidence="8 11" key="2">
    <citation type="submission" date="2022-05" db="EMBL/GenBank/DDBJ databases">
        <title>Genome Sequencing of Bee-Associated Microbes.</title>
        <authorList>
            <person name="Dunlap C."/>
        </authorList>
    </citation>
    <scope>NUCLEOTIDE SEQUENCE [LARGE SCALE GENOMIC DNA]</scope>
    <source>
        <strain evidence="8 11">NRRL B-14613</strain>
    </source>
</reference>
<evidence type="ECO:0000256" key="3">
    <source>
        <dbReference type="ARBA" id="ARBA00022723"/>
    </source>
</evidence>
<evidence type="ECO:0000256" key="6">
    <source>
        <dbReference type="ARBA" id="ARBA00023033"/>
    </source>
</evidence>
<dbReference type="PANTHER" id="PTHR46696:SF1">
    <property type="entry name" value="CYTOCHROME P450 YJIB-RELATED"/>
    <property type="match status" value="1"/>
</dbReference>
<dbReference type="GeneID" id="76998214"/>
<dbReference type="CDD" id="cd11032">
    <property type="entry name" value="P450_EryK-like"/>
    <property type="match status" value="1"/>
</dbReference>
<evidence type="ECO:0000313" key="9">
    <source>
        <dbReference type="EMBL" id="QDM45473.1"/>
    </source>
</evidence>
<protein>
    <submittedName>
        <fullName evidence="9">Cytochrome P450</fullName>
    </submittedName>
</protein>
<dbReference type="AlphaFoldDB" id="A0AAP9J3Y9"/>
<dbReference type="GO" id="GO:0004497">
    <property type="term" value="F:monooxygenase activity"/>
    <property type="evidence" value="ECO:0007669"/>
    <property type="project" value="UniProtKB-KW"/>
</dbReference>
<dbReference type="SUPFAM" id="SSF48264">
    <property type="entry name" value="Cytochrome P450"/>
    <property type="match status" value="1"/>
</dbReference>
<evidence type="ECO:0000256" key="5">
    <source>
        <dbReference type="ARBA" id="ARBA00023004"/>
    </source>
</evidence>
<sequence length="373" mass="42649">MEWAREHDLLPLSHFAKMRAESPLALENDVWNVYRYDRLKEIFADHDHFSSSAMTEEKAPIEFSILRTDPPKHRQLRTLVTTAFTPRAIEEMIPRIEAVTHELLDKAAQEGRMDAVREFTGPLPVIIIAEMLGIPASDREQFREWSDALVSNDYERYVHCQKEMSVYFEAIAAERRHNPQDDLITRLVHATAGGEPLSSIELIGFCILLLVAGNETTTNLLSSALLCFDSDREAWSDVREERSLLPGALEEVLRYASPVQVMERRIKEDVEIDGQLLKEGQYVLLWIGSANHDESVFEKPSVFNIRRHPNPHVAFGHGIHFCLGAQLARLEAKIALNALLDRFPNYRRDRSCRLERLDSQLVFGVKSLPLILS</sequence>
<keyword evidence="5 7" id="KW-0408">Iron</keyword>
<evidence type="ECO:0000256" key="2">
    <source>
        <dbReference type="ARBA" id="ARBA00022617"/>
    </source>
</evidence>
<dbReference type="Pfam" id="PF00067">
    <property type="entry name" value="p450"/>
    <property type="match status" value="2"/>
</dbReference>
<dbReference type="InterPro" id="IPR036396">
    <property type="entry name" value="Cyt_P450_sf"/>
</dbReference>
<dbReference type="InterPro" id="IPR002397">
    <property type="entry name" value="Cyt_P450_B"/>
</dbReference>
<evidence type="ECO:0000313" key="8">
    <source>
        <dbReference type="EMBL" id="MCY9610319.1"/>
    </source>
</evidence>
<dbReference type="EMBL" id="JAMDMM010000053">
    <property type="protein sequence ID" value="MCY9610319.1"/>
    <property type="molecule type" value="Genomic_DNA"/>
</dbReference>
<organism evidence="9 10">
    <name type="scientific">Paenibacillus thiaminolyticus</name>
    <name type="common">Bacillus thiaminolyticus</name>
    <dbReference type="NCBI Taxonomy" id="49283"/>
    <lineage>
        <taxon>Bacteria</taxon>
        <taxon>Bacillati</taxon>
        <taxon>Bacillota</taxon>
        <taxon>Bacilli</taxon>
        <taxon>Bacillales</taxon>
        <taxon>Paenibacillaceae</taxon>
        <taxon>Paenibacillus</taxon>
    </lineage>
</organism>
<dbReference type="PANTHER" id="PTHR46696">
    <property type="entry name" value="P450, PUTATIVE (EUROFUNG)-RELATED"/>
    <property type="match status" value="1"/>
</dbReference>
<dbReference type="GO" id="GO:0005506">
    <property type="term" value="F:iron ion binding"/>
    <property type="evidence" value="ECO:0007669"/>
    <property type="project" value="InterPro"/>
</dbReference>
<dbReference type="EMBL" id="CP041405">
    <property type="protein sequence ID" value="QDM45473.1"/>
    <property type="molecule type" value="Genomic_DNA"/>
</dbReference>
<keyword evidence="6 7" id="KW-0503">Monooxygenase</keyword>
<dbReference type="PRINTS" id="PR00385">
    <property type="entry name" value="P450"/>
</dbReference>
<dbReference type="GO" id="GO:0016705">
    <property type="term" value="F:oxidoreductase activity, acting on paired donors, with incorporation or reduction of molecular oxygen"/>
    <property type="evidence" value="ECO:0007669"/>
    <property type="project" value="InterPro"/>
</dbReference>